<keyword evidence="3" id="KW-0812">Transmembrane</keyword>
<comment type="subcellular location">
    <subcellularLocation>
        <location evidence="2">Endomembrane system</location>
    </subcellularLocation>
    <subcellularLocation>
        <location evidence="1">Membrane</location>
        <topology evidence="1">Single-pass membrane protein</topology>
    </subcellularLocation>
</comment>
<dbReference type="PRINTS" id="PR00261">
    <property type="entry name" value="LDLRECEPTOR"/>
</dbReference>
<dbReference type="PANTHER" id="PTHR24270:SF62">
    <property type="entry name" value="LOW-DENSITY LIPOPROTEIN RECEPTOR-RELATED PROTEIN 2"/>
    <property type="match status" value="1"/>
</dbReference>
<evidence type="ECO:0000313" key="12">
    <source>
        <dbReference type="Proteomes" id="UP000261560"/>
    </source>
</evidence>
<organism evidence="11 12">
    <name type="scientific">Oryzias melastigma</name>
    <name type="common">Marine medaka</name>
    <dbReference type="NCBI Taxonomy" id="30732"/>
    <lineage>
        <taxon>Eukaryota</taxon>
        <taxon>Metazoa</taxon>
        <taxon>Chordata</taxon>
        <taxon>Craniata</taxon>
        <taxon>Vertebrata</taxon>
        <taxon>Euteleostomi</taxon>
        <taxon>Actinopterygii</taxon>
        <taxon>Neopterygii</taxon>
        <taxon>Teleostei</taxon>
        <taxon>Neoteleostei</taxon>
        <taxon>Acanthomorphata</taxon>
        <taxon>Ovalentaria</taxon>
        <taxon>Atherinomorphae</taxon>
        <taxon>Beloniformes</taxon>
        <taxon>Adrianichthyidae</taxon>
        <taxon>Oryziinae</taxon>
        <taxon>Oryzias</taxon>
    </lineage>
</organism>
<evidence type="ECO:0000256" key="5">
    <source>
        <dbReference type="ARBA" id="ARBA00022737"/>
    </source>
</evidence>
<dbReference type="AlphaFoldDB" id="A0A3B3CPV0"/>
<dbReference type="GeneTree" id="ENSGT00940000162544"/>
<evidence type="ECO:0000256" key="10">
    <source>
        <dbReference type="PROSITE-ProRule" id="PRU00124"/>
    </source>
</evidence>
<dbReference type="FunFam" id="4.10.400.10:FF:000002">
    <property type="entry name" value="Low-density lipoprotein receptor-related protein 1"/>
    <property type="match status" value="1"/>
</dbReference>
<keyword evidence="12" id="KW-1185">Reference proteome</keyword>
<dbReference type="InterPro" id="IPR050685">
    <property type="entry name" value="LDLR"/>
</dbReference>
<keyword evidence="5" id="KW-0677">Repeat</keyword>
<name>A0A3B3CPV0_ORYME</name>
<evidence type="ECO:0000256" key="1">
    <source>
        <dbReference type="ARBA" id="ARBA00004167"/>
    </source>
</evidence>
<keyword evidence="9" id="KW-0325">Glycoprotein</keyword>
<dbReference type="Proteomes" id="UP000261560">
    <property type="component" value="Unplaced"/>
</dbReference>
<keyword evidence="7" id="KW-0472">Membrane</keyword>
<dbReference type="PANTHER" id="PTHR24270">
    <property type="entry name" value="LOW-DENSITY LIPOPROTEIN RECEPTOR-RELATED"/>
    <property type="match status" value="1"/>
</dbReference>
<reference evidence="11" key="2">
    <citation type="submission" date="2025-09" db="UniProtKB">
        <authorList>
            <consortium name="Ensembl"/>
        </authorList>
    </citation>
    <scope>IDENTIFICATION</scope>
</reference>
<accession>A0A3B3CPV0</accession>
<dbReference type="InterPro" id="IPR023415">
    <property type="entry name" value="LDLR_class-A_CS"/>
</dbReference>
<dbReference type="Pfam" id="PF00057">
    <property type="entry name" value="Ldl_recept_a"/>
    <property type="match status" value="3"/>
</dbReference>
<protein>
    <submittedName>
        <fullName evidence="11">Uncharacterized protein</fullName>
    </submittedName>
</protein>
<evidence type="ECO:0000256" key="4">
    <source>
        <dbReference type="ARBA" id="ARBA00022729"/>
    </source>
</evidence>
<dbReference type="GO" id="GO:0016192">
    <property type="term" value="P:vesicle-mediated transport"/>
    <property type="evidence" value="ECO:0007669"/>
    <property type="project" value="UniProtKB-ARBA"/>
</dbReference>
<evidence type="ECO:0000256" key="7">
    <source>
        <dbReference type="ARBA" id="ARBA00023136"/>
    </source>
</evidence>
<sequence>MPSKSGVSDAIAQGLNCAGEAAAAPQKADLKCRVGSRLCRDGTECVLFSHVCDGEPDCRDGSDQEDCEFQCAHGKMCIPESEVCDGRPQCQDRSDELDCWEKTKSCEFRCADGKRCIPQKFLCDGEMDCLDGSDEVECGTFLRRILQRTSNQGFMSLVSSARTPTFIHSAFPYLLSTVLSLSLQIRLYSYSPLPTALTYNPNLTLAVQQKYFN</sequence>
<reference evidence="11" key="1">
    <citation type="submission" date="2025-08" db="UniProtKB">
        <authorList>
            <consortium name="Ensembl"/>
        </authorList>
    </citation>
    <scope>IDENTIFICATION</scope>
</reference>
<evidence type="ECO:0000313" key="11">
    <source>
        <dbReference type="Ensembl" id="ENSOMEP00000019882.1"/>
    </source>
</evidence>
<dbReference type="PROSITE" id="PS50068">
    <property type="entry name" value="LDLRA_2"/>
    <property type="match status" value="3"/>
</dbReference>
<dbReference type="InterPro" id="IPR036055">
    <property type="entry name" value="LDL_receptor-like_sf"/>
</dbReference>
<evidence type="ECO:0000256" key="2">
    <source>
        <dbReference type="ARBA" id="ARBA00004308"/>
    </source>
</evidence>
<dbReference type="GO" id="GO:0005886">
    <property type="term" value="C:plasma membrane"/>
    <property type="evidence" value="ECO:0007669"/>
    <property type="project" value="TreeGrafter"/>
</dbReference>
<evidence type="ECO:0000256" key="3">
    <source>
        <dbReference type="ARBA" id="ARBA00022692"/>
    </source>
</evidence>
<feature type="disulfide bond" evidence="10">
    <location>
        <begin position="123"/>
        <end position="138"/>
    </location>
</feature>
<keyword evidence="4" id="KW-0732">Signal</keyword>
<dbReference type="SMART" id="SM00192">
    <property type="entry name" value="LDLa"/>
    <property type="match status" value="3"/>
</dbReference>
<evidence type="ECO:0000256" key="9">
    <source>
        <dbReference type="ARBA" id="ARBA00023180"/>
    </source>
</evidence>
<feature type="disulfide bond" evidence="10">
    <location>
        <begin position="84"/>
        <end position="99"/>
    </location>
</feature>
<dbReference type="PROSITE" id="PS01209">
    <property type="entry name" value="LDLRA_1"/>
    <property type="match status" value="2"/>
</dbReference>
<dbReference type="SUPFAM" id="SSF57424">
    <property type="entry name" value="LDL receptor-like module"/>
    <property type="match status" value="3"/>
</dbReference>
<comment type="caution">
    <text evidence="10">Lacks conserved residue(s) required for the propagation of feature annotation.</text>
</comment>
<keyword evidence="8 10" id="KW-1015">Disulfide bond</keyword>
<evidence type="ECO:0000256" key="8">
    <source>
        <dbReference type="ARBA" id="ARBA00023157"/>
    </source>
</evidence>
<dbReference type="Ensembl" id="ENSOMET00000029228.1">
    <property type="protein sequence ID" value="ENSOMEP00000019882.1"/>
    <property type="gene ID" value="ENSOMEG00000021690.1"/>
</dbReference>
<dbReference type="GO" id="GO:0012505">
    <property type="term" value="C:endomembrane system"/>
    <property type="evidence" value="ECO:0007669"/>
    <property type="project" value="UniProtKB-SubCell"/>
</dbReference>
<dbReference type="InterPro" id="IPR002172">
    <property type="entry name" value="LDrepeatLR_classA_rpt"/>
</dbReference>
<keyword evidence="6" id="KW-1133">Transmembrane helix</keyword>
<proteinExistence type="predicted"/>
<dbReference type="Gene3D" id="4.10.400.10">
    <property type="entry name" value="Low-density Lipoprotein Receptor"/>
    <property type="match status" value="3"/>
</dbReference>
<evidence type="ECO:0000256" key="6">
    <source>
        <dbReference type="ARBA" id="ARBA00022989"/>
    </source>
</evidence>
<dbReference type="CDD" id="cd00112">
    <property type="entry name" value="LDLa"/>
    <property type="match status" value="3"/>
</dbReference>